<keyword evidence="4 5" id="KW-0472">Membrane</keyword>
<protein>
    <submittedName>
        <fullName evidence="6">Isoprenylcysteine carboxylmethyltransferase family protein</fullName>
    </submittedName>
</protein>
<keyword evidence="3 5" id="KW-1133">Transmembrane helix</keyword>
<keyword evidence="6" id="KW-0489">Methyltransferase</keyword>
<name>A0A4Q2U486_9HYPH</name>
<dbReference type="OrthoDB" id="9811969at2"/>
<dbReference type="Pfam" id="PF04191">
    <property type="entry name" value="PEMT"/>
    <property type="match status" value="1"/>
</dbReference>
<evidence type="ECO:0000313" key="7">
    <source>
        <dbReference type="Proteomes" id="UP000290759"/>
    </source>
</evidence>
<feature type="transmembrane region" description="Helical" evidence="5">
    <location>
        <begin position="24"/>
        <end position="43"/>
    </location>
</feature>
<dbReference type="AlphaFoldDB" id="A0A4Q2U486"/>
<evidence type="ECO:0000256" key="2">
    <source>
        <dbReference type="ARBA" id="ARBA00022692"/>
    </source>
</evidence>
<evidence type="ECO:0000256" key="1">
    <source>
        <dbReference type="ARBA" id="ARBA00004127"/>
    </source>
</evidence>
<proteinExistence type="predicted"/>
<gene>
    <name evidence="6" type="ORF">D3273_14330</name>
</gene>
<sequence>MAAVAAVGLGRALPLRRRLPTGVRAFGAAALAAGLAFDVAAMATMRRHRANILPHRPATALVTSGPFALTRNPIYLGNTLALAGAGILSSNPWLPVGAALAARAVADLAIVPEERHMAARFGEDWVAYERRVPRWLGVSR</sequence>
<keyword evidence="6" id="KW-0808">Transferase</keyword>
<accession>A0A4Q2U486</accession>
<dbReference type="EMBL" id="QYBB01000015">
    <property type="protein sequence ID" value="RYC31359.1"/>
    <property type="molecule type" value="Genomic_DNA"/>
</dbReference>
<dbReference type="PANTHER" id="PTHR12714">
    <property type="entry name" value="PROTEIN-S ISOPRENYLCYSTEINE O-METHYLTRANSFERASE"/>
    <property type="match status" value="1"/>
</dbReference>
<evidence type="ECO:0000256" key="3">
    <source>
        <dbReference type="ARBA" id="ARBA00022989"/>
    </source>
</evidence>
<dbReference type="InterPro" id="IPR007318">
    <property type="entry name" value="Phopholipid_MeTrfase"/>
</dbReference>
<comment type="caution">
    <text evidence="6">The sequence shown here is derived from an EMBL/GenBank/DDBJ whole genome shotgun (WGS) entry which is preliminary data.</text>
</comment>
<organism evidence="6 7">
    <name type="scientific">Lichenibacterium minor</name>
    <dbReference type="NCBI Taxonomy" id="2316528"/>
    <lineage>
        <taxon>Bacteria</taxon>
        <taxon>Pseudomonadati</taxon>
        <taxon>Pseudomonadota</taxon>
        <taxon>Alphaproteobacteria</taxon>
        <taxon>Hyphomicrobiales</taxon>
        <taxon>Lichenihabitantaceae</taxon>
        <taxon>Lichenibacterium</taxon>
    </lineage>
</organism>
<dbReference type="GO" id="GO:0012505">
    <property type="term" value="C:endomembrane system"/>
    <property type="evidence" value="ECO:0007669"/>
    <property type="project" value="UniProtKB-SubCell"/>
</dbReference>
<dbReference type="PANTHER" id="PTHR12714:SF24">
    <property type="entry name" value="SLR1182 PROTEIN"/>
    <property type="match status" value="1"/>
</dbReference>
<keyword evidence="7" id="KW-1185">Reference proteome</keyword>
<evidence type="ECO:0000313" key="6">
    <source>
        <dbReference type="EMBL" id="RYC31359.1"/>
    </source>
</evidence>
<reference evidence="6 7" key="1">
    <citation type="submission" date="2018-12" db="EMBL/GenBank/DDBJ databases">
        <authorList>
            <person name="Grouzdev D.S."/>
            <person name="Krutkina M.S."/>
        </authorList>
    </citation>
    <scope>NUCLEOTIDE SEQUENCE [LARGE SCALE GENOMIC DNA]</scope>
    <source>
        <strain evidence="6 7">RmlP026</strain>
    </source>
</reference>
<comment type="subcellular location">
    <subcellularLocation>
        <location evidence="1">Endomembrane system</location>
        <topology evidence="1">Multi-pass membrane protein</topology>
    </subcellularLocation>
</comment>
<dbReference type="GO" id="GO:0008168">
    <property type="term" value="F:methyltransferase activity"/>
    <property type="evidence" value="ECO:0007669"/>
    <property type="project" value="UniProtKB-KW"/>
</dbReference>
<evidence type="ECO:0000256" key="4">
    <source>
        <dbReference type="ARBA" id="ARBA00023136"/>
    </source>
</evidence>
<reference evidence="6 7" key="2">
    <citation type="submission" date="2019-02" db="EMBL/GenBank/DDBJ databases">
        <title>'Lichenibacterium ramalinii' gen. nov. sp. nov., 'Lichenibacterium minor' gen. nov. sp. nov.</title>
        <authorList>
            <person name="Pankratov T."/>
        </authorList>
    </citation>
    <scope>NUCLEOTIDE SEQUENCE [LARGE SCALE GENOMIC DNA]</scope>
    <source>
        <strain evidence="6 7">RmlP026</strain>
    </source>
</reference>
<dbReference type="Gene3D" id="1.20.120.1630">
    <property type="match status" value="1"/>
</dbReference>
<keyword evidence="2 5" id="KW-0812">Transmembrane</keyword>
<dbReference type="GO" id="GO:0032259">
    <property type="term" value="P:methylation"/>
    <property type="evidence" value="ECO:0007669"/>
    <property type="project" value="UniProtKB-KW"/>
</dbReference>
<evidence type="ECO:0000256" key="5">
    <source>
        <dbReference type="SAM" id="Phobius"/>
    </source>
</evidence>
<dbReference type="Proteomes" id="UP000290759">
    <property type="component" value="Unassembled WGS sequence"/>
</dbReference>